<gene>
    <name evidence="7" type="primary">fucP</name>
    <name evidence="7" type="ORF">ACFODX_00550</name>
</gene>
<feature type="transmembrane region" description="Helical" evidence="6">
    <location>
        <begin position="103"/>
        <end position="120"/>
    </location>
</feature>
<sequence length="432" mass="47271">MNTTPRSATLLLPFVLIISLFFLWGMANNLNDILITHFKKLFTLSDFKAGLVQSAFYTGYFVFSIPAALWMKRFGYKAAVVFGLLLYGAGALMFYPAAQVREYSLFLLALFVIASGLAFLETSANPLIVAMGDPASAERRLNFAQSFNPFGCIAGIYIGREFIFSGHEPTAAELAAMSSAQLEQFYRSEAQAVQLPYLVLGLVVIAWALLVLWVKFPRIATQRHEEDWSGWADYKTLLRNGRFMFGVSAQFFYVGAQVCIWSFLIRYGQEAMPGTGEKTLATYLMASLVLFMLGRFVATALMTRLRAAWLMWVYALINVLLCAFAIVHPGHTGLLALVATSFFMSLMFPTIFALSLKNLGVLAKAGSSLVVMAIIGGAVLTAVMGLISDLSAIHVAVVVPLLCFVVIAIYARRADSQSLVASAAMRAEAGCD</sequence>
<proteinExistence type="predicted"/>
<evidence type="ECO:0000256" key="4">
    <source>
        <dbReference type="ARBA" id="ARBA00022989"/>
    </source>
</evidence>
<keyword evidence="5 6" id="KW-0472">Membrane</keyword>
<dbReference type="Pfam" id="PF07690">
    <property type="entry name" value="MFS_1"/>
    <property type="match status" value="1"/>
</dbReference>
<feature type="transmembrane region" description="Helical" evidence="6">
    <location>
        <begin position="78"/>
        <end position="97"/>
    </location>
</feature>
<dbReference type="CDD" id="cd17394">
    <property type="entry name" value="MFS_FucP_like"/>
    <property type="match status" value="1"/>
</dbReference>
<dbReference type="InterPro" id="IPR036259">
    <property type="entry name" value="MFS_trans_sf"/>
</dbReference>
<feature type="transmembrane region" description="Helical" evidence="6">
    <location>
        <begin position="280"/>
        <end position="302"/>
    </location>
</feature>
<dbReference type="InterPro" id="IPR005275">
    <property type="entry name" value="Lfuc_symporter_FucP"/>
</dbReference>
<protein>
    <submittedName>
        <fullName evidence="7">L-fucose:H+ symporter permease</fullName>
    </submittedName>
</protein>
<evidence type="ECO:0000256" key="6">
    <source>
        <dbReference type="SAM" id="Phobius"/>
    </source>
</evidence>
<evidence type="ECO:0000256" key="2">
    <source>
        <dbReference type="ARBA" id="ARBA00022475"/>
    </source>
</evidence>
<evidence type="ECO:0000256" key="5">
    <source>
        <dbReference type="ARBA" id="ARBA00023136"/>
    </source>
</evidence>
<evidence type="ECO:0000256" key="1">
    <source>
        <dbReference type="ARBA" id="ARBA00004429"/>
    </source>
</evidence>
<feature type="transmembrane region" description="Helical" evidence="6">
    <location>
        <begin position="141"/>
        <end position="159"/>
    </location>
</feature>
<feature type="transmembrane region" description="Helical" evidence="6">
    <location>
        <begin position="243"/>
        <end position="268"/>
    </location>
</feature>
<dbReference type="RefSeq" id="WP_378114976.1">
    <property type="nucleotide sequence ID" value="NZ_JBHRTF010000001.1"/>
</dbReference>
<reference evidence="8" key="1">
    <citation type="journal article" date="2019" name="Int. J. Syst. Evol. Microbiol.">
        <title>The Global Catalogue of Microorganisms (GCM) 10K type strain sequencing project: providing services to taxonomists for standard genome sequencing and annotation.</title>
        <authorList>
            <consortium name="The Broad Institute Genomics Platform"/>
            <consortium name="The Broad Institute Genome Sequencing Center for Infectious Disease"/>
            <person name="Wu L."/>
            <person name="Ma J."/>
        </authorList>
    </citation>
    <scope>NUCLEOTIDE SEQUENCE [LARGE SCALE GENOMIC DNA]</scope>
    <source>
        <strain evidence="8">KCTC 52237</strain>
    </source>
</reference>
<dbReference type="PANTHER" id="PTHR43702:SF11">
    <property type="entry name" value="L-FUCOSE-PROTON SYMPORTER"/>
    <property type="match status" value="1"/>
</dbReference>
<feature type="transmembrane region" description="Helical" evidence="6">
    <location>
        <begin position="334"/>
        <end position="356"/>
    </location>
</feature>
<feature type="transmembrane region" description="Helical" evidence="6">
    <location>
        <begin position="368"/>
        <end position="387"/>
    </location>
</feature>
<dbReference type="NCBIfam" id="TIGR00885">
    <property type="entry name" value="fucP"/>
    <property type="match status" value="1"/>
</dbReference>
<keyword evidence="2" id="KW-1003">Cell membrane</keyword>
<organism evidence="7 8">
    <name type="scientific">Cellvibrio fontiphilus</name>
    <dbReference type="NCBI Taxonomy" id="1815559"/>
    <lineage>
        <taxon>Bacteria</taxon>
        <taxon>Pseudomonadati</taxon>
        <taxon>Pseudomonadota</taxon>
        <taxon>Gammaproteobacteria</taxon>
        <taxon>Cellvibrionales</taxon>
        <taxon>Cellvibrionaceae</taxon>
        <taxon>Cellvibrio</taxon>
    </lineage>
</organism>
<evidence type="ECO:0000256" key="3">
    <source>
        <dbReference type="ARBA" id="ARBA00022692"/>
    </source>
</evidence>
<dbReference type="Proteomes" id="UP001595555">
    <property type="component" value="Unassembled WGS sequence"/>
</dbReference>
<evidence type="ECO:0000313" key="8">
    <source>
        <dbReference type="Proteomes" id="UP001595555"/>
    </source>
</evidence>
<dbReference type="EMBL" id="JBHRTF010000001">
    <property type="protein sequence ID" value="MFC3114025.1"/>
    <property type="molecule type" value="Genomic_DNA"/>
</dbReference>
<dbReference type="Gene3D" id="1.20.1250.20">
    <property type="entry name" value="MFS general substrate transporter like domains"/>
    <property type="match status" value="2"/>
</dbReference>
<evidence type="ECO:0000313" key="7">
    <source>
        <dbReference type="EMBL" id="MFC3114025.1"/>
    </source>
</evidence>
<dbReference type="InterPro" id="IPR011701">
    <property type="entry name" value="MFS"/>
</dbReference>
<feature type="transmembrane region" description="Helical" evidence="6">
    <location>
        <begin position="47"/>
        <end position="71"/>
    </location>
</feature>
<dbReference type="InterPro" id="IPR050375">
    <property type="entry name" value="MFS_TsgA-like"/>
</dbReference>
<dbReference type="SUPFAM" id="SSF103473">
    <property type="entry name" value="MFS general substrate transporter"/>
    <property type="match status" value="1"/>
</dbReference>
<dbReference type="PANTHER" id="PTHR43702">
    <property type="entry name" value="L-FUCOSE-PROTON SYMPORTER"/>
    <property type="match status" value="1"/>
</dbReference>
<feature type="transmembrane region" description="Helical" evidence="6">
    <location>
        <begin position="7"/>
        <end position="27"/>
    </location>
</feature>
<feature type="transmembrane region" description="Helical" evidence="6">
    <location>
        <begin position="309"/>
        <end position="328"/>
    </location>
</feature>
<feature type="transmembrane region" description="Helical" evidence="6">
    <location>
        <begin position="393"/>
        <end position="411"/>
    </location>
</feature>
<keyword evidence="3 6" id="KW-0812">Transmembrane</keyword>
<keyword evidence="4 6" id="KW-1133">Transmembrane helix</keyword>
<comment type="caution">
    <text evidence="7">The sequence shown here is derived from an EMBL/GenBank/DDBJ whole genome shotgun (WGS) entry which is preliminary data.</text>
</comment>
<feature type="transmembrane region" description="Helical" evidence="6">
    <location>
        <begin position="195"/>
        <end position="214"/>
    </location>
</feature>
<keyword evidence="8" id="KW-1185">Reference proteome</keyword>
<comment type="subcellular location">
    <subcellularLocation>
        <location evidence="1">Cell inner membrane</location>
        <topology evidence="1">Multi-pass membrane protein</topology>
    </subcellularLocation>
</comment>
<name>A0ABV7F928_9GAMM</name>
<accession>A0ABV7F928</accession>